<dbReference type="PANTHER" id="PTHR30217">
    <property type="entry name" value="PEPTIDASE U32 FAMILY"/>
    <property type="match status" value="1"/>
</dbReference>
<protein>
    <submittedName>
        <fullName evidence="4">U32 family peptidase</fullName>
    </submittedName>
</protein>
<reference evidence="4" key="1">
    <citation type="submission" date="2023-01" db="EMBL/GenBank/DDBJ databases">
        <title>Sulfurovum sp. zt1-1 genome assembly.</title>
        <authorList>
            <person name="Wang J."/>
        </authorList>
    </citation>
    <scope>NUCLEOTIDE SEQUENCE</scope>
    <source>
        <strain evidence="4">Zt1-1</strain>
    </source>
</reference>
<evidence type="ECO:0000256" key="3">
    <source>
        <dbReference type="ARBA" id="ARBA00038374"/>
    </source>
</evidence>
<evidence type="ECO:0000313" key="4">
    <source>
        <dbReference type="EMBL" id="MDM5272218.1"/>
    </source>
</evidence>
<evidence type="ECO:0000256" key="2">
    <source>
        <dbReference type="ARBA" id="ARBA00022801"/>
    </source>
</evidence>
<keyword evidence="2" id="KW-0378">Hydrolase</keyword>
<dbReference type="InterPro" id="IPR011060">
    <property type="entry name" value="RibuloseP-bd_barrel"/>
</dbReference>
<dbReference type="InterPro" id="IPR051454">
    <property type="entry name" value="RNA/ubiquinone_mod_enzymes"/>
</dbReference>
<organism evidence="4 5">
    <name type="scientific">Sulfurovum zhangzhouensis</name>
    <dbReference type="NCBI Taxonomy" id="3019067"/>
    <lineage>
        <taxon>Bacteria</taxon>
        <taxon>Pseudomonadati</taxon>
        <taxon>Campylobacterota</taxon>
        <taxon>Epsilonproteobacteria</taxon>
        <taxon>Campylobacterales</taxon>
        <taxon>Sulfurovaceae</taxon>
        <taxon>Sulfurovum</taxon>
    </lineage>
</organism>
<gene>
    <name evidence="4" type="ORF">PGH07_08495</name>
</gene>
<dbReference type="InterPro" id="IPR001539">
    <property type="entry name" value="Peptidase_U32"/>
</dbReference>
<dbReference type="Pfam" id="PF01136">
    <property type="entry name" value="Peptidase_U32"/>
    <property type="match status" value="1"/>
</dbReference>
<proteinExistence type="inferred from homology"/>
<dbReference type="PROSITE" id="PS01276">
    <property type="entry name" value="PEPTIDASE_U32"/>
    <property type="match status" value="1"/>
</dbReference>
<dbReference type="SUPFAM" id="SSF51366">
    <property type="entry name" value="Ribulose-phoshate binding barrel"/>
    <property type="match status" value="1"/>
</dbReference>
<keyword evidence="1" id="KW-0645">Protease</keyword>
<dbReference type="PANTHER" id="PTHR30217:SF6">
    <property type="entry name" value="TRNA HYDROXYLATION PROTEIN P"/>
    <property type="match status" value="1"/>
</dbReference>
<evidence type="ECO:0000313" key="5">
    <source>
        <dbReference type="Proteomes" id="UP001169069"/>
    </source>
</evidence>
<keyword evidence="5" id="KW-1185">Reference proteome</keyword>
<accession>A0ABT7QZJ2</accession>
<comment type="caution">
    <text evidence="4">The sequence shown here is derived from an EMBL/GenBank/DDBJ whole genome shotgun (WGS) entry which is preliminary data.</text>
</comment>
<dbReference type="EMBL" id="JAQIBD010000003">
    <property type="protein sequence ID" value="MDM5272218.1"/>
    <property type="molecule type" value="Genomic_DNA"/>
</dbReference>
<sequence length="449" mass="49924">MTEQKKVELLAPAGNLEKMKIALNYGADAVYGGTSTFSLRIRSGKEFDMDAYKEGIDYAHARGKKVYTTINSFPFNSQVKLYENHIAKMAELGPDALIVSSPGIVKMAKQIAPNIPIHLSTQANVMNALDAQVYYDMGVTRIIVAREISLKDCEAIKSVLPDLELEVFVHGSMCFAYSGRCLISAIQTGRVPNRGSCANDCRFPYEIYAHNPESGTTFRLDEEEGIGTYIMNAKDMNMASHVDEILASGVIDSLKIEGRTKSPYYAGVVTKAYRAAIDDYYAGKFDPQKYQAELNTTQNRGFSDAYLISRPFERNDTESHDFTIQNGTHQVAALVSEDGKTWRCKDKTCIGDEVEIVLPVGATVELVDNEYGKVEERDGRYWLTFKKLISISGKEFECIHSGDLNDILLPAELPGYTILRRGIAEALEKKGLTEDSTPMKMVPKDRVCD</sequence>
<evidence type="ECO:0000256" key="1">
    <source>
        <dbReference type="ARBA" id="ARBA00022670"/>
    </source>
</evidence>
<dbReference type="Proteomes" id="UP001169069">
    <property type="component" value="Unassembled WGS sequence"/>
</dbReference>
<comment type="similarity">
    <text evidence="3">Belongs to the peptidase U32 family.</text>
</comment>
<dbReference type="RefSeq" id="WP_289413999.1">
    <property type="nucleotide sequence ID" value="NZ_JAQIBD010000003.1"/>
</dbReference>
<name>A0ABT7QZJ2_9BACT</name>